<name>A0A2W5SZ55_9BACT</name>
<dbReference type="Proteomes" id="UP000249061">
    <property type="component" value="Unassembled WGS sequence"/>
</dbReference>
<accession>A0A2W5SZ55</accession>
<organism evidence="1 2">
    <name type="scientific">Archangium gephyra</name>
    <dbReference type="NCBI Taxonomy" id="48"/>
    <lineage>
        <taxon>Bacteria</taxon>
        <taxon>Pseudomonadati</taxon>
        <taxon>Myxococcota</taxon>
        <taxon>Myxococcia</taxon>
        <taxon>Myxococcales</taxon>
        <taxon>Cystobacterineae</taxon>
        <taxon>Archangiaceae</taxon>
        <taxon>Archangium</taxon>
    </lineage>
</organism>
<sequence length="159" mass="17227">MRTHAWFGVLEPAADGSFDFQKVVTIKGDDVLVSIHFDGIAGVSDETLDAIALLCGRPEALTETARAQMALDVVESGSATSMYFDFLKDEAPDVLGKTTREGFVQMLKPEKLWSWLEASVTPSALSLQLDFNAAPGEIDHVVCTRFDACGKIVSIDLES</sequence>
<evidence type="ECO:0000313" key="2">
    <source>
        <dbReference type="Proteomes" id="UP000249061"/>
    </source>
</evidence>
<comment type="caution">
    <text evidence="1">The sequence shown here is derived from an EMBL/GenBank/DDBJ whole genome shotgun (WGS) entry which is preliminary data.</text>
</comment>
<reference evidence="1 2" key="1">
    <citation type="submission" date="2017-08" db="EMBL/GenBank/DDBJ databases">
        <title>Infants hospitalized years apart are colonized by the same room-sourced microbial strains.</title>
        <authorList>
            <person name="Brooks B."/>
            <person name="Olm M.R."/>
            <person name="Firek B.A."/>
            <person name="Baker R."/>
            <person name="Thomas B.C."/>
            <person name="Morowitz M.J."/>
            <person name="Banfield J.F."/>
        </authorList>
    </citation>
    <scope>NUCLEOTIDE SEQUENCE [LARGE SCALE GENOMIC DNA]</scope>
    <source>
        <strain evidence="1">S2_003_000_R2_14</strain>
    </source>
</reference>
<gene>
    <name evidence="1" type="ORF">DI536_28740</name>
</gene>
<dbReference type="EMBL" id="QFQP01000034">
    <property type="protein sequence ID" value="PZR07047.1"/>
    <property type="molecule type" value="Genomic_DNA"/>
</dbReference>
<evidence type="ECO:0008006" key="3">
    <source>
        <dbReference type="Google" id="ProtNLM"/>
    </source>
</evidence>
<evidence type="ECO:0000313" key="1">
    <source>
        <dbReference type="EMBL" id="PZR07047.1"/>
    </source>
</evidence>
<dbReference type="AlphaFoldDB" id="A0A2W5SZ55"/>
<proteinExistence type="predicted"/>
<protein>
    <recommendedName>
        <fullName evidence="3">DUF2004 domain-containing protein</fullName>
    </recommendedName>
</protein>